<dbReference type="SUPFAM" id="SSF51556">
    <property type="entry name" value="Metallo-dependent hydrolases"/>
    <property type="match status" value="1"/>
</dbReference>
<dbReference type="OrthoDB" id="9775607at2"/>
<evidence type="ECO:0000256" key="6">
    <source>
        <dbReference type="HAMAP-Rule" id="MF_01518"/>
    </source>
</evidence>
<dbReference type="NCBIfam" id="TIGR01178">
    <property type="entry name" value="ade"/>
    <property type="match status" value="1"/>
</dbReference>
<evidence type="ECO:0000256" key="2">
    <source>
        <dbReference type="ARBA" id="ARBA00012782"/>
    </source>
</evidence>
<gene>
    <name evidence="6" type="primary">ade</name>
    <name evidence="9" type="ORF">ATC1_13543</name>
</gene>
<sequence>MQYDLSEFKRELEAASGMQEADLILENIRLVDVYTNEIRPASLAIYHGRIIAINPQQNHPAKKRIDGENQFAIPGFIDTHIHIETTLLTPEALSEVIVPWGTTTLFVDAMEIANVAGIDGLLALIKDSDKLPFRIYLEVPSRVPTAPGLETAGAVLGVEEVKTLLKLDETLSLGELDPSKVLGMREEYLEKILATLESRRICNGHAIGLSPAELNIYAAGHLADDHECVTFEELRDRLRVGICALIREGSSERNTERLMRGVIENGLPTENLMFCTDDKHVNDIVQEGHISYNIQKSIDIGLDPVEAIKMATINAAKHFHVEAMLGSLTPGRYADIVLLEDIRSIKPARVFKGGQLVAENGIAFPAPIKPYPADLFDTVKLSASLSAENFQIPASGKRALCRIITLIPDQIINREDHEWMPIHNEQIEADPGRDILKLSVIERYGKNGHVSTALVRGFGLKKGALASSVSHDHHNIVIVGCNDQDMLFAAKTLRDMKGGFAAVCDGQIVNALPLPLAGLMSILPAREVMERMNQLNEAAYRLGITMAAPFMTLSFISLPTVPELGLTDFGLINVHDHCITNLILQKED</sequence>
<dbReference type="EC" id="3.5.4.2" evidence="2 6"/>
<keyword evidence="10" id="KW-1185">Reference proteome</keyword>
<dbReference type="Pfam" id="PF13382">
    <property type="entry name" value="Adenine_deam_C"/>
    <property type="match status" value="1"/>
</dbReference>
<dbReference type="HAMAP" id="MF_01518">
    <property type="entry name" value="Adenine_deamin"/>
    <property type="match status" value="1"/>
</dbReference>
<dbReference type="GO" id="GO:0000034">
    <property type="term" value="F:adenine deaminase activity"/>
    <property type="evidence" value="ECO:0007669"/>
    <property type="project" value="UniProtKB-UniRule"/>
</dbReference>
<evidence type="ECO:0000256" key="1">
    <source>
        <dbReference type="ARBA" id="ARBA00006773"/>
    </source>
</evidence>
<dbReference type="InterPro" id="IPR006679">
    <property type="entry name" value="Adenine_deam"/>
</dbReference>
<dbReference type="PATRIC" id="fig|1678840.3.peg.1849"/>
<keyword evidence="4 6" id="KW-0464">Manganese</keyword>
<organism evidence="9">
    <name type="scientific">Flexilinea flocculi</name>
    <dbReference type="NCBI Taxonomy" id="1678840"/>
    <lineage>
        <taxon>Bacteria</taxon>
        <taxon>Bacillati</taxon>
        <taxon>Chloroflexota</taxon>
        <taxon>Anaerolineae</taxon>
        <taxon>Anaerolineales</taxon>
        <taxon>Anaerolineaceae</taxon>
        <taxon>Flexilinea</taxon>
    </lineage>
</organism>
<dbReference type="Gene3D" id="3.20.20.140">
    <property type="entry name" value="Metal-dependent hydrolases"/>
    <property type="match status" value="1"/>
</dbReference>
<accession>A0A0S7BQP0</accession>
<comment type="catalytic activity">
    <reaction evidence="5 6">
        <text>adenine + H2O + H(+) = hypoxanthine + NH4(+)</text>
        <dbReference type="Rhea" id="RHEA:23688"/>
        <dbReference type="ChEBI" id="CHEBI:15377"/>
        <dbReference type="ChEBI" id="CHEBI:15378"/>
        <dbReference type="ChEBI" id="CHEBI:16708"/>
        <dbReference type="ChEBI" id="CHEBI:17368"/>
        <dbReference type="ChEBI" id="CHEBI:28938"/>
        <dbReference type="EC" id="3.5.4.2"/>
    </reaction>
</comment>
<dbReference type="STRING" id="1678840.ATC1_13543"/>
<evidence type="ECO:0000259" key="8">
    <source>
        <dbReference type="Pfam" id="PF13382"/>
    </source>
</evidence>
<reference evidence="9" key="1">
    <citation type="journal article" date="2015" name="Genome Announc.">
        <title>Draft Genome Sequence of Anaerolineae Strain TC1, a Novel Isolate from a Methanogenic Wastewater Treatment System.</title>
        <authorList>
            <person name="Matsuura N."/>
            <person name="Tourlousse D.M."/>
            <person name="Sun L."/>
            <person name="Toyonaga M."/>
            <person name="Kuroda K."/>
            <person name="Ohashi A."/>
            <person name="Cruz R."/>
            <person name="Yamaguchi T."/>
            <person name="Sekiguchi Y."/>
        </authorList>
    </citation>
    <scope>NUCLEOTIDE SEQUENCE [LARGE SCALE GENOMIC DNA]</scope>
    <source>
        <strain evidence="9">TC1</strain>
    </source>
</reference>
<dbReference type="RefSeq" id="WP_062279991.1">
    <property type="nucleotide sequence ID" value="NZ_DF968181.1"/>
</dbReference>
<dbReference type="InterPro" id="IPR026912">
    <property type="entry name" value="Adenine_deam_C"/>
</dbReference>
<dbReference type="EMBL" id="DF968181">
    <property type="protein sequence ID" value="GAP40567.1"/>
    <property type="molecule type" value="Genomic_DNA"/>
</dbReference>
<name>A0A0S7BQP0_9CHLR</name>
<dbReference type="SUPFAM" id="SSF51338">
    <property type="entry name" value="Composite domain of metallo-dependent hydrolases"/>
    <property type="match status" value="1"/>
</dbReference>
<evidence type="ECO:0000256" key="3">
    <source>
        <dbReference type="ARBA" id="ARBA00022801"/>
    </source>
</evidence>
<dbReference type="PANTHER" id="PTHR11113:SF2">
    <property type="entry name" value="ADENINE DEAMINASE"/>
    <property type="match status" value="1"/>
</dbReference>
<protein>
    <recommendedName>
        <fullName evidence="2 6">Adenine deaminase</fullName>
        <shortName evidence="6">Adenase</shortName>
        <shortName evidence="6">Adenine aminase</shortName>
        <ecNumber evidence="2 6">3.5.4.2</ecNumber>
    </recommendedName>
</protein>
<dbReference type="Gene3D" id="2.30.40.10">
    <property type="entry name" value="Urease, subunit C, domain 1"/>
    <property type="match status" value="1"/>
</dbReference>
<evidence type="ECO:0000313" key="10">
    <source>
        <dbReference type="Proteomes" id="UP000053370"/>
    </source>
</evidence>
<dbReference type="AlphaFoldDB" id="A0A0S7BQP0"/>
<dbReference type="InterPro" id="IPR006680">
    <property type="entry name" value="Amidohydro-rel"/>
</dbReference>
<evidence type="ECO:0000256" key="5">
    <source>
        <dbReference type="ARBA" id="ARBA00047720"/>
    </source>
</evidence>
<dbReference type="Proteomes" id="UP000053370">
    <property type="component" value="Unassembled WGS sequence"/>
</dbReference>
<comment type="cofactor">
    <cofactor evidence="6">
        <name>Mn(2+)</name>
        <dbReference type="ChEBI" id="CHEBI:29035"/>
    </cofactor>
</comment>
<dbReference type="PANTHER" id="PTHR11113">
    <property type="entry name" value="N-ACETYLGLUCOSAMINE-6-PHOSPHATE DEACETYLASE"/>
    <property type="match status" value="1"/>
</dbReference>
<feature type="domain" description="Adenine deaminase C-terminal" evidence="8">
    <location>
        <begin position="410"/>
        <end position="576"/>
    </location>
</feature>
<proteinExistence type="inferred from homology"/>
<dbReference type="InterPro" id="IPR011059">
    <property type="entry name" value="Metal-dep_hydrolase_composite"/>
</dbReference>
<evidence type="ECO:0000259" key="7">
    <source>
        <dbReference type="Pfam" id="PF01979"/>
    </source>
</evidence>
<dbReference type="InterPro" id="IPR032466">
    <property type="entry name" value="Metal_Hydrolase"/>
</dbReference>
<evidence type="ECO:0000256" key="4">
    <source>
        <dbReference type="ARBA" id="ARBA00023211"/>
    </source>
</evidence>
<comment type="similarity">
    <text evidence="1 6">Belongs to the metallo-dependent hydrolases superfamily. Adenine deaminase family.</text>
</comment>
<feature type="domain" description="Amidohydrolase-related" evidence="7">
    <location>
        <begin position="72"/>
        <end position="357"/>
    </location>
</feature>
<keyword evidence="3 6" id="KW-0378">Hydrolase</keyword>
<evidence type="ECO:0000313" key="9">
    <source>
        <dbReference type="EMBL" id="GAP40567.1"/>
    </source>
</evidence>
<dbReference type="Pfam" id="PF01979">
    <property type="entry name" value="Amidohydro_1"/>
    <property type="match status" value="1"/>
</dbReference>
<dbReference type="GO" id="GO:0006146">
    <property type="term" value="P:adenine catabolic process"/>
    <property type="evidence" value="ECO:0007669"/>
    <property type="project" value="InterPro"/>
</dbReference>